<dbReference type="InterPro" id="IPR043128">
    <property type="entry name" value="Rev_trsase/Diguanyl_cyclase"/>
</dbReference>
<evidence type="ECO:0000313" key="8">
    <source>
        <dbReference type="Proteomes" id="UP001595961"/>
    </source>
</evidence>
<proteinExistence type="predicted"/>
<gene>
    <name evidence="7" type="ORF">ACFO5W_20235</name>
</gene>
<dbReference type="PANTHER" id="PTHR45138">
    <property type="entry name" value="REGULATORY COMPONENTS OF SENSORY TRANSDUCTION SYSTEM"/>
    <property type="match status" value="1"/>
</dbReference>
<dbReference type="Gene3D" id="3.30.70.270">
    <property type="match status" value="1"/>
</dbReference>
<dbReference type="PANTHER" id="PTHR45138:SF9">
    <property type="entry name" value="DIGUANYLATE CYCLASE DGCM-RELATED"/>
    <property type="match status" value="1"/>
</dbReference>
<dbReference type="Proteomes" id="UP001595961">
    <property type="component" value="Unassembled WGS sequence"/>
</dbReference>
<dbReference type="PROSITE" id="PS50887">
    <property type="entry name" value="GGDEF"/>
    <property type="match status" value="1"/>
</dbReference>
<dbReference type="InterPro" id="IPR050469">
    <property type="entry name" value="Diguanylate_Cyclase"/>
</dbReference>
<dbReference type="SUPFAM" id="SSF55073">
    <property type="entry name" value="Nucleotide cyclase"/>
    <property type="match status" value="1"/>
</dbReference>
<evidence type="ECO:0000256" key="4">
    <source>
        <dbReference type="SAM" id="Phobius"/>
    </source>
</evidence>
<evidence type="ECO:0000256" key="5">
    <source>
        <dbReference type="SAM" id="SignalP"/>
    </source>
</evidence>
<dbReference type="EC" id="2.7.7.65" evidence="1"/>
<evidence type="ECO:0000313" key="7">
    <source>
        <dbReference type="EMBL" id="MFC4528984.1"/>
    </source>
</evidence>
<evidence type="ECO:0000256" key="2">
    <source>
        <dbReference type="ARBA" id="ARBA00034247"/>
    </source>
</evidence>
<accession>A0ABV9C7A0</accession>
<dbReference type="InterPro" id="IPR029787">
    <property type="entry name" value="Nucleotide_cyclase"/>
</dbReference>
<evidence type="ECO:0000256" key="3">
    <source>
        <dbReference type="SAM" id="MobiDB-lite"/>
    </source>
</evidence>
<feature type="domain" description="GGDEF" evidence="6">
    <location>
        <begin position="452"/>
        <end position="585"/>
    </location>
</feature>
<evidence type="ECO:0000256" key="1">
    <source>
        <dbReference type="ARBA" id="ARBA00012528"/>
    </source>
</evidence>
<dbReference type="CDD" id="cd01949">
    <property type="entry name" value="GGDEF"/>
    <property type="match status" value="1"/>
</dbReference>
<protein>
    <recommendedName>
        <fullName evidence="1">diguanylate cyclase</fullName>
        <ecNumber evidence="1">2.7.7.65</ecNumber>
    </recommendedName>
</protein>
<evidence type="ECO:0000259" key="6">
    <source>
        <dbReference type="PROSITE" id="PS50887"/>
    </source>
</evidence>
<sequence>MPWQGNICRKPLAGAFLLIGMCTGTAALAVPVPDDAAQLLARAESVRTSNHPEFVSILDRLDQQIASLSLEQQWHVRYLDAWQIAFDGNYTKAGVALKAIAEQSPYAPFRLRATATLINILGFGHRYEDGFAQLDQLDNLLTKVSDKEARFYAQGEAAQFLIIAGQYDLAGEYAEQMFQNVPPGKSACKATYMKLHALFHASTDRVEQPQFQQGIDVCVQSGESLFANALRSDLAGLDIELGQSENAIKLLQAHYAEVEAYHYPALMEFFNILLAKSYLKQGDLTRARQFALATIANAVENEFSEPLIQAYDILYQLETKQGNARAALAYHEKFMASDKGYLNDVSARALAYQTVKQKLLANKLQVDTLNKQNEILQLQRALDHKAVETGRLYIALLLTVLASIAFWLYRLKRSQLRFMRLAQQDSLTGIYSRQHFVDAAELTLRQAAKSTRSACLLLMDLDHFKLVNDTYGHSIGDAVLKRTVAECQAHLLPRDLFGRLGGEEFAILLPECGPALAREKAELIRLAIAATPADGETRDVSISASFGVASTDRSGYELRQLMIDADNALYRAKRDGRNRVVYGEIGDVSAEPKADTGRHVVNNDLGNMPPHTGIVS</sequence>
<feature type="transmembrane region" description="Helical" evidence="4">
    <location>
        <begin position="392"/>
        <end position="411"/>
    </location>
</feature>
<dbReference type="NCBIfam" id="TIGR00254">
    <property type="entry name" value="GGDEF"/>
    <property type="match status" value="1"/>
</dbReference>
<dbReference type="SMART" id="SM00267">
    <property type="entry name" value="GGDEF"/>
    <property type="match status" value="1"/>
</dbReference>
<reference evidence="8" key="1">
    <citation type="journal article" date="2019" name="Int. J. Syst. Evol. Microbiol.">
        <title>The Global Catalogue of Microorganisms (GCM) 10K type strain sequencing project: providing services to taxonomists for standard genome sequencing and annotation.</title>
        <authorList>
            <consortium name="The Broad Institute Genomics Platform"/>
            <consortium name="The Broad Institute Genome Sequencing Center for Infectious Disease"/>
            <person name="Wu L."/>
            <person name="Ma J."/>
        </authorList>
    </citation>
    <scope>NUCLEOTIDE SEQUENCE [LARGE SCALE GENOMIC DNA]</scope>
    <source>
        <strain evidence="8">CCM 4481</strain>
    </source>
</reference>
<name>A0ABV9C7A0_9GAMM</name>
<dbReference type="RefSeq" id="WP_266151631.1">
    <property type="nucleotide sequence ID" value="NZ_CP064028.1"/>
</dbReference>
<keyword evidence="4" id="KW-0812">Transmembrane</keyword>
<keyword evidence="8" id="KW-1185">Reference proteome</keyword>
<keyword evidence="4" id="KW-1133">Transmembrane helix</keyword>
<feature type="chain" id="PRO_5045456364" description="diguanylate cyclase" evidence="5">
    <location>
        <begin position="30"/>
        <end position="616"/>
    </location>
</feature>
<dbReference type="InterPro" id="IPR000160">
    <property type="entry name" value="GGDEF_dom"/>
</dbReference>
<keyword evidence="4" id="KW-0472">Membrane</keyword>
<feature type="signal peptide" evidence="5">
    <location>
        <begin position="1"/>
        <end position="29"/>
    </location>
</feature>
<dbReference type="EMBL" id="JBHSGA010000025">
    <property type="protein sequence ID" value="MFC4528984.1"/>
    <property type="molecule type" value="Genomic_DNA"/>
</dbReference>
<feature type="region of interest" description="Disordered" evidence="3">
    <location>
        <begin position="594"/>
        <end position="616"/>
    </location>
</feature>
<organism evidence="7 8">
    <name type="scientific">Dyella halodurans</name>
    <dbReference type="NCBI Taxonomy" id="1920171"/>
    <lineage>
        <taxon>Bacteria</taxon>
        <taxon>Pseudomonadati</taxon>
        <taxon>Pseudomonadota</taxon>
        <taxon>Gammaproteobacteria</taxon>
        <taxon>Lysobacterales</taxon>
        <taxon>Rhodanobacteraceae</taxon>
        <taxon>Dyella</taxon>
    </lineage>
</organism>
<dbReference type="Pfam" id="PF00990">
    <property type="entry name" value="GGDEF"/>
    <property type="match status" value="1"/>
</dbReference>
<comment type="caution">
    <text evidence="7">The sequence shown here is derived from an EMBL/GenBank/DDBJ whole genome shotgun (WGS) entry which is preliminary data.</text>
</comment>
<comment type="catalytic activity">
    <reaction evidence="2">
        <text>2 GTP = 3',3'-c-di-GMP + 2 diphosphate</text>
        <dbReference type="Rhea" id="RHEA:24898"/>
        <dbReference type="ChEBI" id="CHEBI:33019"/>
        <dbReference type="ChEBI" id="CHEBI:37565"/>
        <dbReference type="ChEBI" id="CHEBI:58805"/>
        <dbReference type="EC" id="2.7.7.65"/>
    </reaction>
</comment>
<keyword evidence="5" id="KW-0732">Signal</keyword>